<dbReference type="PANTHER" id="PTHR30503:SF3">
    <property type="entry name" value="INNER MEMBRANE PROTEIN YEDI"/>
    <property type="match status" value="1"/>
</dbReference>
<dbReference type="Proteomes" id="UP000294419">
    <property type="component" value="Chromosome"/>
</dbReference>
<name>A0A4V1AL63_9FLAO</name>
<sequence length="312" mass="34152">MSHCKIINENIFQNSLFLSQNKKEMASGFFAVLDDIAALMDDVAAASKVATKQTAGILGDDLAVNAEKATGFLSSREIPVLWAITKGSFINKLIIIPIAFLLQVIFPPAIKIILILGGLYLAYEGVEKIIEYFFHKKDKHEELAAETENGENAEKIKVKSAITTDFILSLEIVIIALGSVLEKSLPIQILTVSVVAFLATVGVYGIVALIVRMDDAGYKLIRKSNNKGFLTFFGNLLVKALPLIIKALSIIGTIALLLVSGGIFDHNIEWVHQFLPHFTEMVKHLLYGIIAGLLVFFIISGIKKGISLIQKQ</sequence>
<feature type="transmembrane region" description="Helical" evidence="1">
    <location>
        <begin position="232"/>
        <end position="264"/>
    </location>
</feature>
<dbReference type="EMBL" id="CP037954">
    <property type="protein sequence ID" value="QBO58664.1"/>
    <property type="molecule type" value="Genomic_DNA"/>
</dbReference>
<evidence type="ECO:0000313" key="2">
    <source>
        <dbReference type="EMBL" id="QBO58664.1"/>
    </source>
</evidence>
<protein>
    <submittedName>
        <fullName evidence="2">Inner membrane protein YedI</fullName>
    </submittedName>
</protein>
<dbReference type="GO" id="GO:0005886">
    <property type="term" value="C:plasma membrane"/>
    <property type="evidence" value="ECO:0007669"/>
    <property type="project" value="TreeGrafter"/>
</dbReference>
<dbReference type="PANTHER" id="PTHR30503">
    <property type="entry name" value="INNER MEMBRANE PROTEIN YEDI"/>
    <property type="match status" value="1"/>
</dbReference>
<dbReference type="PRINTS" id="PR00173">
    <property type="entry name" value="EDTRNSPORT"/>
</dbReference>
<dbReference type="AlphaFoldDB" id="A0A4V1AL63"/>
<evidence type="ECO:0000313" key="3">
    <source>
        <dbReference type="Proteomes" id="UP000294419"/>
    </source>
</evidence>
<keyword evidence="1" id="KW-1133">Transmembrane helix</keyword>
<keyword evidence="3" id="KW-1185">Reference proteome</keyword>
<gene>
    <name evidence="2" type="primary">yedI</name>
    <name evidence="2" type="ORF">NBC122_01849</name>
</gene>
<keyword evidence="1" id="KW-0472">Membrane</keyword>
<evidence type="ECO:0000256" key="1">
    <source>
        <dbReference type="SAM" id="Phobius"/>
    </source>
</evidence>
<feature type="transmembrane region" description="Helical" evidence="1">
    <location>
        <begin position="187"/>
        <end position="211"/>
    </location>
</feature>
<keyword evidence="1" id="KW-0812">Transmembrane</keyword>
<dbReference type="InterPro" id="IPR008526">
    <property type="entry name" value="YedI"/>
</dbReference>
<accession>A0A4V1AL63</accession>
<dbReference type="Pfam" id="PF05661">
    <property type="entry name" value="DUF808"/>
    <property type="match status" value="1"/>
</dbReference>
<proteinExistence type="predicted"/>
<organism evidence="2 3">
    <name type="scientific">Chryseobacterium salivictor</name>
    <dbReference type="NCBI Taxonomy" id="2547600"/>
    <lineage>
        <taxon>Bacteria</taxon>
        <taxon>Pseudomonadati</taxon>
        <taxon>Bacteroidota</taxon>
        <taxon>Flavobacteriia</taxon>
        <taxon>Flavobacteriales</taxon>
        <taxon>Weeksellaceae</taxon>
        <taxon>Chryseobacterium group</taxon>
        <taxon>Chryseobacterium</taxon>
    </lineage>
</organism>
<feature type="transmembrane region" description="Helical" evidence="1">
    <location>
        <begin position="284"/>
        <end position="302"/>
    </location>
</feature>
<feature type="transmembrane region" description="Helical" evidence="1">
    <location>
        <begin position="94"/>
        <end position="123"/>
    </location>
</feature>
<dbReference type="KEGG" id="csal:NBC122_01849"/>
<dbReference type="PIRSF" id="PIRSF016660">
    <property type="entry name" value="YedI"/>
    <property type="match status" value="1"/>
</dbReference>
<reference evidence="2 3" key="1">
    <citation type="submission" date="2019-03" db="EMBL/GenBank/DDBJ databases">
        <authorList>
            <person name="Kim H."/>
            <person name="Yu S.-M."/>
        </authorList>
    </citation>
    <scope>NUCLEOTIDE SEQUENCE [LARGE SCALE GENOMIC DNA]</scope>
    <source>
        <strain evidence="2 3">NBC122</strain>
    </source>
</reference>